<feature type="transmembrane region" description="Helical" evidence="6">
    <location>
        <begin position="42"/>
        <end position="63"/>
    </location>
</feature>
<evidence type="ECO:0000256" key="4">
    <source>
        <dbReference type="ARBA" id="ARBA00022989"/>
    </source>
</evidence>
<feature type="transmembrane region" description="Helical" evidence="6">
    <location>
        <begin position="277"/>
        <end position="294"/>
    </location>
</feature>
<dbReference type="InterPro" id="IPR036259">
    <property type="entry name" value="MFS_trans_sf"/>
</dbReference>
<dbReference type="AlphaFoldDB" id="A0A1H9ETX0"/>
<feature type="transmembrane region" description="Helical" evidence="6">
    <location>
        <begin position="248"/>
        <end position="270"/>
    </location>
</feature>
<accession>A0A1H9ETX0</accession>
<dbReference type="PROSITE" id="PS50850">
    <property type="entry name" value="MFS"/>
    <property type="match status" value="1"/>
</dbReference>
<feature type="domain" description="Major facilitator superfamily (MFS) profile" evidence="7">
    <location>
        <begin position="206"/>
        <end position="397"/>
    </location>
</feature>
<keyword evidence="2" id="KW-1003">Cell membrane</keyword>
<gene>
    <name evidence="8" type="ORF">SAMN04488000_102424</name>
</gene>
<feature type="transmembrane region" description="Helical" evidence="6">
    <location>
        <begin position="12"/>
        <end position="36"/>
    </location>
</feature>
<evidence type="ECO:0000256" key="1">
    <source>
        <dbReference type="ARBA" id="ARBA00004651"/>
    </source>
</evidence>
<name>A0A1H9ETX0_9PSEU</name>
<dbReference type="Gene3D" id="1.20.1250.20">
    <property type="entry name" value="MFS general substrate transporter like domains"/>
    <property type="match status" value="1"/>
</dbReference>
<dbReference type="RefSeq" id="WP_177229618.1">
    <property type="nucleotide sequence ID" value="NZ_FOFV01000002.1"/>
</dbReference>
<sequence length="397" mass="40770">MLEALKIRDFRLWWTGRTVSLLGSWLLVIAIPAHVYALTGSVLATGLTLVAEHLPPLLLGPVAGVLTDRWDRRRVMIVADLFRAAAVGLMVFATAEHSLWLVYAALVAESTGAVLFRPAAQAHLPVVVGKGSGLSSANSLNAFVDGTVRLVAPPLGAAILTFAGFSALIWIDVASYLVSAAAIALMTRRGGPAVGERAGLAGGWEVLRGLPVAVVLLPLTAVFLAANASLSALLVPFGIERLGGSEQIGFVVSALGVGFLLGAVLVRRLVDRVPPRLLLAATQSAVAVAFFALFSSTSVVVAVPAGVAIGLFGSMTLVVPQTVLQREVPNEALGRISAVFLSAEALATLAGALAGPLLAQAFSLDAAVVVACVVTVGGAVTGLVVWDRGRMSACPTS</sequence>
<dbReference type="PANTHER" id="PTHR23513">
    <property type="entry name" value="INTEGRAL MEMBRANE EFFLUX PROTEIN-RELATED"/>
    <property type="match status" value="1"/>
</dbReference>
<dbReference type="GO" id="GO:0022857">
    <property type="term" value="F:transmembrane transporter activity"/>
    <property type="evidence" value="ECO:0007669"/>
    <property type="project" value="InterPro"/>
</dbReference>
<feature type="transmembrane region" description="Helical" evidence="6">
    <location>
        <begin position="300"/>
        <end position="320"/>
    </location>
</feature>
<protein>
    <submittedName>
        <fullName evidence="8">Predicted arabinose efflux permease, MFS family</fullName>
    </submittedName>
</protein>
<feature type="transmembrane region" description="Helical" evidence="6">
    <location>
        <begin position="157"/>
        <end position="185"/>
    </location>
</feature>
<dbReference type="SUPFAM" id="SSF103473">
    <property type="entry name" value="MFS general substrate transporter"/>
    <property type="match status" value="1"/>
</dbReference>
<evidence type="ECO:0000313" key="8">
    <source>
        <dbReference type="EMBL" id="SEQ29170.1"/>
    </source>
</evidence>
<dbReference type="Pfam" id="PF07690">
    <property type="entry name" value="MFS_1"/>
    <property type="match status" value="1"/>
</dbReference>
<comment type="subcellular location">
    <subcellularLocation>
        <location evidence="1">Cell membrane</location>
        <topology evidence="1">Multi-pass membrane protein</topology>
    </subcellularLocation>
</comment>
<keyword evidence="9" id="KW-1185">Reference proteome</keyword>
<evidence type="ECO:0000256" key="6">
    <source>
        <dbReference type="SAM" id="Phobius"/>
    </source>
</evidence>
<reference evidence="9" key="1">
    <citation type="submission" date="2016-10" db="EMBL/GenBank/DDBJ databases">
        <authorList>
            <person name="Varghese N."/>
            <person name="Submissions S."/>
        </authorList>
    </citation>
    <scope>NUCLEOTIDE SEQUENCE [LARGE SCALE GENOMIC DNA]</scope>
    <source>
        <strain evidence="9">DSM 44437</strain>
    </source>
</reference>
<organism evidence="8 9">
    <name type="scientific">Lentzea albida</name>
    <dbReference type="NCBI Taxonomy" id="65499"/>
    <lineage>
        <taxon>Bacteria</taxon>
        <taxon>Bacillati</taxon>
        <taxon>Actinomycetota</taxon>
        <taxon>Actinomycetes</taxon>
        <taxon>Pseudonocardiales</taxon>
        <taxon>Pseudonocardiaceae</taxon>
        <taxon>Lentzea</taxon>
    </lineage>
</organism>
<dbReference type="GO" id="GO:0005886">
    <property type="term" value="C:plasma membrane"/>
    <property type="evidence" value="ECO:0007669"/>
    <property type="project" value="UniProtKB-SubCell"/>
</dbReference>
<dbReference type="CDD" id="cd06173">
    <property type="entry name" value="MFS_MefA_like"/>
    <property type="match status" value="1"/>
</dbReference>
<proteinExistence type="predicted"/>
<evidence type="ECO:0000256" key="5">
    <source>
        <dbReference type="ARBA" id="ARBA00023136"/>
    </source>
</evidence>
<dbReference type="InterPro" id="IPR011701">
    <property type="entry name" value="MFS"/>
</dbReference>
<dbReference type="PANTHER" id="PTHR23513:SF6">
    <property type="entry name" value="MAJOR FACILITATOR SUPERFAMILY ASSOCIATED DOMAIN-CONTAINING PROTEIN"/>
    <property type="match status" value="1"/>
</dbReference>
<evidence type="ECO:0000256" key="3">
    <source>
        <dbReference type="ARBA" id="ARBA00022692"/>
    </source>
</evidence>
<feature type="transmembrane region" description="Helical" evidence="6">
    <location>
        <begin position="366"/>
        <end position="386"/>
    </location>
</feature>
<dbReference type="InterPro" id="IPR020846">
    <property type="entry name" value="MFS_dom"/>
</dbReference>
<keyword evidence="3 6" id="KW-0812">Transmembrane</keyword>
<dbReference type="STRING" id="65499.SAMN04488000_102424"/>
<dbReference type="Proteomes" id="UP000199503">
    <property type="component" value="Unassembled WGS sequence"/>
</dbReference>
<evidence type="ECO:0000313" key="9">
    <source>
        <dbReference type="Proteomes" id="UP000199503"/>
    </source>
</evidence>
<feature type="transmembrane region" description="Helical" evidence="6">
    <location>
        <begin position="206"/>
        <end position="228"/>
    </location>
</feature>
<feature type="transmembrane region" description="Helical" evidence="6">
    <location>
        <begin position="332"/>
        <end position="354"/>
    </location>
</feature>
<keyword evidence="4 6" id="KW-1133">Transmembrane helix</keyword>
<evidence type="ECO:0000256" key="2">
    <source>
        <dbReference type="ARBA" id="ARBA00022475"/>
    </source>
</evidence>
<keyword evidence="5 6" id="KW-0472">Membrane</keyword>
<evidence type="ECO:0000259" key="7">
    <source>
        <dbReference type="PROSITE" id="PS50850"/>
    </source>
</evidence>
<dbReference type="EMBL" id="FOFV01000002">
    <property type="protein sequence ID" value="SEQ29170.1"/>
    <property type="molecule type" value="Genomic_DNA"/>
</dbReference>